<dbReference type="FunFam" id="1.10.8.10:FF:000001">
    <property type="entry name" value="Elongation factor Ts"/>
    <property type="match status" value="1"/>
</dbReference>
<dbReference type="Gene3D" id="1.10.286.20">
    <property type="match status" value="1"/>
</dbReference>
<gene>
    <name evidence="5 7" type="primary">tsf</name>
    <name evidence="7" type="ORF">PITCH_A720085</name>
</gene>
<dbReference type="InterPro" id="IPR001816">
    <property type="entry name" value="Transl_elong_EFTs/EF1B"/>
</dbReference>
<name>A0A445N218_9BACT</name>
<comment type="subcellular location">
    <subcellularLocation>
        <location evidence="5">Cytoplasm</location>
    </subcellularLocation>
</comment>
<dbReference type="PANTHER" id="PTHR11741">
    <property type="entry name" value="ELONGATION FACTOR TS"/>
    <property type="match status" value="1"/>
</dbReference>
<protein>
    <recommendedName>
        <fullName evidence="2 5">Elongation factor Ts</fullName>
        <shortName evidence="5">EF-Ts</shortName>
    </recommendedName>
</protein>
<accession>A0A445N218</accession>
<comment type="similarity">
    <text evidence="1 5">Belongs to the EF-Ts family.</text>
</comment>
<dbReference type="AlphaFoldDB" id="A0A445N218"/>
<dbReference type="InterPro" id="IPR009060">
    <property type="entry name" value="UBA-like_sf"/>
</dbReference>
<dbReference type="CDD" id="cd14275">
    <property type="entry name" value="UBA_EF-Ts"/>
    <property type="match status" value="1"/>
</dbReference>
<dbReference type="InterPro" id="IPR018101">
    <property type="entry name" value="Transl_elong_Ts_CS"/>
</dbReference>
<organism evidence="7">
    <name type="scientific">uncultured Desulfobacterium sp</name>
    <dbReference type="NCBI Taxonomy" id="201089"/>
    <lineage>
        <taxon>Bacteria</taxon>
        <taxon>Pseudomonadati</taxon>
        <taxon>Thermodesulfobacteriota</taxon>
        <taxon>Desulfobacteria</taxon>
        <taxon>Desulfobacterales</taxon>
        <taxon>Desulfobacteriaceae</taxon>
        <taxon>Desulfobacterium</taxon>
        <taxon>environmental samples</taxon>
    </lineage>
</organism>
<feature type="domain" description="Translation elongation factor EFTs/EF1B dimerisation" evidence="6">
    <location>
        <begin position="55"/>
        <end position="196"/>
    </location>
</feature>
<keyword evidence="5" id="KW-0963">Cytoplasm</keyword>
<dbReference type="HAMAP" id="MF_00050">
    <property type="entry name" value="EF_Ts"/>
    <property type="match status" value="1"/>
</dbReference>
<dbReference type="InterPro" id="IPR014039">
    <property type="entry name" value="Transl_elong_EFTs/EF1B_dimer"/>
</dbReference>
<comment type="function">
    <text evidence="5">Associates with the EF-Tu.GDP complex and induces the exchange of GDP to GTP. It remains bound to the aminoacyl-tRNA.EF-Tu.GTP complex up to the GTP hydrolysis stage on the ribosome.</text>
</comment>
<dbReference type="Gene3D" id="1.10.8.10">
    <property type="entry name" value="DNA helicase RuvA subunit, C-terminal domain"/>
    <property type="match status" value="1"/>
</dbReference>
<dbReference type="GO" id="GO:0005737">
    <property type="term" value="C:cytoplasm"/>
    <property type="evidence" value="ECO:0007669"/>
    <property type="project" value="UniProtKB-SubCell"/>
</dbReference>
<dbReference type="SUPFAM" id="SSF46934">
    <property type="entry name" value="UBA-like"/>
    <property type="match status" value="1"/>
</dbReference>
<proteinExistence type="inferred from homology"/>
<evidence type="ECO:0000256" key="5">
    <source>
        <dbReference type="HAMAP-Rule" id="MF_00050"/>
    </source>
</evidence>
<dbReference type="FunFam" id="1.10.286.20:FF:000001">
    <property type="entry name" value="Elongation factor Ts"/>
    <property type="match status" value="1"/>
</dbReference>
<keyword evidence="3 5" id="KW-0251">Elongation factor</keyword>
<evidence type="ECO:0000259" key="6">
    <source>
        <dbReference type="Pfam" id="PF00889"/>
    </source>
</evidence>
<reference evidence="7" key="1">
    <citation type="submission" date="2018-01" db="EMBL/GenBank/DDBJ databases">
        <authorList>
            <person name="Regsiter A."/>
            <person name="William W."/>
        </authorList>
    </citation>
    <scope>NUCLEOTIDE SEQUENCE</scope>
    <source>
        <strain evidence="7">TRIP AH-1</strain>
    </source>
</reference>
<dbReference type="GO" id="GO:0003746">
    <property type="term" value="F:translation elongation factor activity"/>
    <property type="evidence" value="ECO:0007669"/>
    <property type="project" value="UniProtKB-UniRule"/>
</dbReference>
<dbReference type="SUPFAM" id="SSF54713">
    <property type="entry name" value="Elongation factor Ts (EF-Ts), dimerisation domain"/>
    <property type="match status" value="1"/>
</dbReference>
<evidence type="ECO:0000256" key="3">
    <source>
        <dbReference type="ARBA" id="ARBA00022768"/>
    </source>
</evidence>
<keyword evidence="4 5" id="KW-0648">Protein biosynthesis</keyword>
<evidence type="ECO:0000256" key="2">
    <source>
        <dbReference type="ARBA" id="ARBA00016956"/>
    </source>
</evidence>
<dbReference type="EMBL" id="OJIN01000217">
    <property type="protein sequence ID" value="SPD75745.1"/>
    <property type="molecule type" value="Genomic_DNA"/>
</dbReference>
<sequence>MEISASLIKELREKTGVGIMDCKEALKESDGDINKAIDYLRKKGIATAKKRGGRTTSQGQVQAYIHAGGKIGVLLEVNCETDFSAKTDDFTNFTKDIAMQIAATSPISIDRESVPEDVLAREKDIYATQVRESGKPEKIIDKIVEGKLKKFFSEVCLLEQPFVKNPDITVQDVLNEIIAKTGENIIIRRFVRYQLGDSGE</sequence>
<dbReference type="InterPro" id="IPR036402">
    <property type="entry name" value="EF-Ts_dimer_sf"/>
</dbReference>
<comment type="caution">
    <text evidence="5">Lacks conserved residue(s) required for the propagation of feature annotation.</text>
</comment>
<evidence type="ECO:0000256" key="4">
    <source>
        <dbReference type="ARBA" id="ARBA00022917"/>
    </source>
</evidence>
<dbReference type="Pfam" id="PF00889">
    <property type="entry name" value="EF_TS"/>
    <property type="match status" value="1"/>
</dbReference>
<evidence type="ECO:0000256" key="1">
    <source>
        <dbReference type="ARBA" id="ARBA00005532"/>
    </source>
</evidence>
<dbReference type="PANTHER" id="PTHR11741:SF0">
    <property type="entry name" value="ELONGATION FACTOR TS, MITOCHONDRIAL"/>
    <property type="match status" value="1"/>
</dbReference>
<dbReference type="NCBIfam" id="TIGR00116">
    <property type="entry name" value="tsf"/>
    <property type="match status" value="1"/>
</dbReference>
<evidence type="ECO:0000313" key="7">
    <source>
        <dbReference type="EMBL" id="SPD75745.1"/>
    </source>
</evidence>
<dbReference type="PROSITE" id="PS01126">
    <property type="entry name" value="EF_TS_1"/>
    <property type="match status" value="1"/>
</dbReference>
<dbReference type="Gene3D" id="3.30.479.20">
    <property type="entry name" value="Elongation factor Ts, dimerisation domain"/>
    <property type="match status" value="1"/>
</dbReference>